<feature type="domain" description="Methionyl/Leucyl tRNA synthetase" evidence="8">
    <location>
        <begin position="5"/>
        <end position="150"/>
    </location>
</feature>
<dbReference type="PANTHER" id="PTHR43326">
    <property type="entry name" value="METHIONYL-TRNA SYNTHETASE"/>
    <property type="match status" value="1"/>
</dbReference>
<feature type="binding site" evidence="7">
    <location>
        <position position="144"/>
    </location>
    <ligand>
        <name>Zn(2+)</name>
        <dbReference type="ChEBI" id="CHEBI:29105"/>
    </ligand>
</feature>
<evidence type="ECO:0000256" key="3">
    <source>
        <dbReference type="ARBA" id="ARBA00022741"/>
    </source>
</evidence>
<evidence type="ECO:0000256" key="7">
    <source>
        <dbReference type="HAMAP-Rule" id="MF_01228"/>
    </source>
</evidence>
<dbReference type="Pfam" id="PF09334">
    <property type="entry name" value="tRNA-synt_1g"/>
    <property type="match status" value="2"/>
</dbReference>
<protein>
    <recommendedName>
        <fullName evidence="7">Methionine--tRNA ligase</fullName>
        <ecNumber evidence="7">6.1.1.10</ecNumber>
    </recommendedName>
    <alternativeName>
        <fullName evidence="7">Methionyl-tRNA synthetase</fullName>
        <shortName evidence="7">MetRS</shortName>
    </alternativeName>
</protein>
<dbReference type="Pfam" id="PF19303">
    <property type="entry name" value="Anticodon_3"/>
    <property type="match status" value="1"/>
</dbReference>
<dbReference type="SUPFAM" id="SSF47323">
    <property type="entry name" value="Anticodon-binding domain of a subclass of class I aminoacyl-tRNA synthetases"/>
    <property type="match status" value="1"/>
</dbReference>
<comment type="caution">
    <text evidence="7">Lacks conserved residue(s) required for the propagation of feature annotation.</text>
</comment>
<dbReference type="InterPro" id="IPR041872">
    <property type="entry name" value="Anticodon_Met"/>
</dbReference>
<comment type="cofactor">
    <cofactor evidence="7">
        <name>Zn(2+)</name>
        <dbReference type="ChEBI" id="CHEBI:29105"/>
    </cofactor>
    <text evidence="7">Binds 1 zinc ion per subunit.</text>
</comment>
<dbReference type="InterPro" id="IPR015413">
    <property type="entry name" value="Methionyl/Leucyl_tRNA_Synth"/>
</dbReference>
<dbReference type="Proteomes" id="UP000199409">
    <property type="component" value="Unassembled WGS sequence"/>
</dbReference>
<dbReference type="Gene3D" id="2.170.220.10">
    <property type="match status" value="1"/>
</dbReference>
<organism evidence="10 11">
    <name type="scientific">Desulfuromusa kysingii</name>
    <dbReference type="NCBI Taxonomy" id="37625"/>
    <lineage>
        <taxon>Bacteria</taxon>
        <taxon>Pseudomonadati</taxon>
        <taxon>Thermodesulfobacteriota</taxon>
        <taxon>Desulfuromonadia</taxon>
        <taxon>Desulfuromonadales</taxon>
        <taxon>Geopsychrobacteraceae</taxon>
        <taxon>Desulfuromusa</taxon>
    </lineage>
</organism>
<evidence type="ECO:0000256" key="6">
    <source>
        <dbReference type="ARBA" id="ARBA00023146"/>
    </source>
</evidence>
<dbReference type="GO" id="GO:0004825">
    <property type="term" value="F:methionine-tRNA ligase activity"/>
    <property type="evidence" value="ECO:0007669"/>
    <property type="project" value="UniProtKB-UniRule"/>
</dbReference>
<dbReference type="InterPro" id="IPR009080">
    <property type="entry name" value="tRNAsynth_Ia_anticodon-bd"/>
</dbReference>
<dbReference type="CDD" id="cd00814">
    <property type="entry name" value="MetRS_core"/>
    <property type="match status" value="1"/>
</dbReference>
<dbReference type="InterPro" id="IPR023457">
    <property type="entry name" value="Met-tRNA_synth_2"/>
</dbReference>
<dbReference type="CDD" id="cd07957">
    <property type="entry name" value="Anticodon_Ia_Met"/>
    <property type="match status" value="1"/>
</dbReference>
<feature type="short sequence motif" description="'HIGH' region" evidence="7">
    <location>
        <begin position="12"/>
        <end position="22"/>
    </location>
</feature>
<reference evidence="10 11" key="1">
    <citation type="submission" date="2016-10" db="EMBL/GenBank/DDBJ databases">
        <authorList>
            <person name="de Groot N.N."/>
        </authorList>
    </citation>
    <scope>NUCLEOTIDE SEQUENCE [LARGE SCALE GENOMIC DNA]</scope>
    <source>
        <strain evidence="10 11">DSM 7343</strain>
    </source>
</reference>
<dbReference type="GO" id="GO:0005737">
    <property type="term" value="C:cytoplasm"/>
    <property type="evidence" value="ECO:0007669"/>
    <property type="project" value="UniProtKB-SubCell"/>
</dbReference>
<feature type="binding site" evidence="7">
    <location>
        <position position="130"/>
    </location>
    <ligand>
        <name>Zn(2+)</name>
        <dbReference type="ChEBI" id="CHEBI:29105"/>
    </ligand>
</feature>
<evidence type="ECO:0000256" key="4">
    <source>
        <dbReference type="ARBA" id="ARBA00022840"/>
    </source>
</evidence>
<dbReference type="Gene3D" id="1.10.730.10">
    <property type="entry name" value="Isoleucyl-tRNA Synthetase, Domain 1"/>
    <property type="match status" value="1"/>
</dbReference>
<evidence type="ECO:0000259" key="9">
    <source>
        <dbReference type="Pfam" id="PF19303"/>
    </source>
</evidence>
<dbReference type="PRINTS" id="PR01041">
    <property type="entry name" value="TRNASYNTHMET"/>
</dbReference>
<dbReference type="GO" id="GO:0006431">
    <property type="term" value="P:methionyl-tRNA aminoacylation"/>
    <property type="evidence" value="ECO:0007669"/>
    <property type="project" value="UniProtKB-UniRule"/>
</dbReference>
<comment type="subunit">
    <text evidence="7">Monomer.</text>
</comment>
<dbReference type="InterPro" id="IPR033911">
    <property type="entry name" value="MetRS_core"/>
</dbReference>
<dbReference type="AlphaFoldDB" id="A0A1H4BI00"/>
<feature type="domain" description="Methionyl/Leucyl tRNA synthetase" evidence="8">
    <location>
        <begin position="154"/>
        <end position="358"/>
    </location>
</feature>
<keyword evidence="6 7" id="KW-0030">Aminoacyl-tRNA synthetase</keyword>
<gene>
    <name evidence="7" type="primary">metG</name>
    <name evidence="10" type="ORF">SAMN05660420_02205</name>
</gene>
<dbReference type="HAMAP" id="MF_01228">
    <property type="entry name" value="Met_tRNA_synth_type2"/>
    <property type="match status" value="1"/>
</dbReference>
<comment type="catalytic activity">
    <reaction evidence="7">
        <text>tRNA(Met) + L-methionine + ATP = L-methionyl-tRNA(Met) + AMP + diphosphate</text>
        <dbReference type="Rhea" id="RHEA:13481"/>
        <dbReference type="Rhea" id="RHEA-COMP:9667"/>
        <dbReference type="Rhea" id="RHEA-COMP:9698"/>
        <dbReference type="ChEBI" id="CHEBI:30616"/>
        <dbReference type="ChEBI" id="CHEBI:33019"/>
        <dbReference type="ChEBI" id="CHEBI:57844"/>
        <dbReference type="ChEBI" id="CHEBI:78442"/>
        <dbReference type="ChEBI" id="CHEBI:78530"/>
        <dbReference type="ChEBI" id="CHEBI:456215"/>
        <dbReference type="EC" id="6.1.1.10"/>
    </reaction>
</comment>
<comment type="subcellular location">
    <subcellularLocation>
        <location evidence="7">Cytoplasm</location>
    </subcellularLocation>
</comment>
<dbReference type="PROSITE" id="PS51257">
    <property type="entry name" value="PROKAR_LIPOPROTEIN"/>
    <property type="match status" value="1"/>
</dbReference>
<keyword evidence="7" id="KW-0862">Zinc</keyword>
<evidence type="ECO:0000256" key="2">
    <source>
        <dbReference type="ARBA" id="ARBA00022598"/>
    </source>
</evidence>
<dbReference type="NCBIfam" id="NF008900">
    <property type="entry name" value="PRK12267.1"/>
    <property type="match status" value="1"/>
</dbReference>
<evidence type="ECO:0000313" key="10">
    <source>
        <dbReference type="EMBL" id="SEA47412.1"/>
    </source>
</evidence>
<keyword evidence="4 7" id="KW-0067">ATP-binding</keyword>
<feature type="binding site" evidence="7">
    <location>
        <position position="147"/>
    </location>
    <ligand>
        <name>Zn(2+)</name>
        <dbReference type="ChEBI" id="CHEBI:29105"/>
    </ligand>
</feature>
<keyword evidence="2 7" id="KW-0436">Ligase</keyword>
<dbReference type="InterPro" id="IPR014729">
    <property type="entry name" value="Rossmann-like_a/b/a_fold"/>
</dbReference>
<accession>A0A1H4BI00</accession>
<dbReference type="FunFam" id="1.10.730.10:FF:000026">
    <property type="entry name" value="Methionine--tRNA ligase"/>
    <property type="match status" value="1"/>
</dbReference>
<dbReference type="RefSeq" id="WP_092348223.1">
    <property type="nucleotide sequence ID" value="NZ_FNQN01000006.1"/>
</dbReference>
<keyword evidence="7" id="KW-0479">Metal-binding</keyword>
<dbReference type="NCBIfam" id="TIGR00398">
    <property type="entry name" value="metG"/>
    <property type="match status" value="1"/>
</dbReference>
<evidence type="ECO:0000256" key="1">
    <source>
        <dbReference type="ARBA" id="ARBA00003314"/>
    </source>
</evidence>
<dbReference type="PANTHER" id="PTHR43326:SF1">
    <property type="entry name" value="METHIONINE--TRNA LIGASE, MITOCHONDRIAL"/>
    <property type="match status" value="1"/>
</dbReference>
<dbReference type="FunFam" id="2.170.220.10:FF:000002">
    <property type="entry name" value="Methionine--tRNA ligase"/>
    <property type="match status" value="1"/>
</dbReference>
<name>A0A1H4BI00_9BACT</name>
<sequence length="509" mass="58042">MSKTFYVTTPIYYVNDVPHIGHAYTTLACDVIARYKRARGYDVAFLTGTDEHGQKVETAAKANGETPLELADRVVKRFQALWTKLNISNTDFIRTTQERHKHTVQEQFKAIEAKGDIYLGEYEDWYCTPCETFWTETQLLDGNCPDCGRPTTKLKEESYFFRMSKYQDQLLKHIEDNPDFIQPKSRRNEILSFVREGLRDLSISRTSFSWGIPAPGNEKHVIYVWFDALTNYISALDYPEDQNGNFAKYWPATHVIGKDILRFHAVYWPTFLMAAGLPLPEKVFAHGWWTVEGQKMSKSLRNVVEPNMLIDKYGVDSIRYFLLREVPFGLDGDFSHNALIHRINSDLANDLGNLVSRSTAMLNKYFKGELPTPDKGNETDQALIDIFATNIIKIDSLLSDLAFNKTLIAIWELISAGNKYIDETAPWALAKDPEQRQRLSTVIYNLLESIRIIALIVAPFMPDTGKKILQILGCDSDNPTLDGQDQWGGLKPGTTIEKAAPLFPRIETE</sequence>
<feature type="binding site" evidence="7">
    <location>
        <position position="127"/>
    </location>
    <ligand>
        <name>Zn(2+)</name>
        <dbReference type="ChEBI" id="CHEBI:29105"/>
    </ligand>
</feature>
<dbReference type="GO" id="GO:0005524">
    <property type="term" value="F:ATP binding"/>
    <property type="evidence" value="ECO:0007669"/>
    <property type="project" value="UniProtKB-UniRule"/>
</dbReference>
<dbReference type="OrthoDB" id="9810191at2"/>
<evidence type="ECO:0000256" key="5">
    <source>
        <dbReference type="ARBA" id="ARBA00022917"/>
    </source>
</evidence>
<feature type="short sequence motif" description="'KMSKS' region" evidence="7">
    <location>
        <begin position="295"/>
        <end position="299"/>
    </location>
</feature>
<feature type="domain" description="Methionyl-tRNA synthetase anticodon-binding" evidence="9">
    <location>
        <begin position="372"/>
        <end position="508"/>
    </location>
</feature>
<dbReference type="EMBL" id="FNQN01000006">
    <property type="protein sequence ID" value="SEA47412.1"/>
    <property type="molecule type" value="Genomic_DNA"/>
</dbReference>
<comment type="similarity">
    <text evidence="7">Belongs to the class-I aminoacyl-tRNA synthetase family. MetG type 2A subfamily.</text>
</comment>
<dbReference type="InterPro" id="IPR014758">
    <property type="entry name" value="Met-tRNA_synth"/>
</dbReference>
<keyword evidence="3 7" id="KW-0547">Nucleotide-binding</keyword>
<keyword evidence="11" id="KW-1185">Reference proteome</keyword>
<dbReference type="SUPFAM" id="SSF52374">
    <property type="entry name" value="Nucleotidylyl transferase"/>
    <property type="match status" value="1"/>
</dbReference>
<evidence type="ECO:0000259" key="8">
    <source>
        <dbReference type="Pfam" id="PF09334"/>
    </source>
</evidence>
<dbReference type="STRING" id="37625.SAMN05660420_02205"/>
<keyword evidence="7" id="KW-0963">Cytoplasm</keyword>
<proteinExistence type="inferred from homology"/>
<dbReference type="Gene3D" id="3.40.50.620">
    <property type="entry name" value="HUPs"/>
    <property type="match status" value="1"/>
</dbReference>
<evidence type="ECO:0000313" key="11">
    <source>
        <dbReference type="Proteomes" id="UP000199409"/>
    </source>
</evidence>
<dbReference type="EC" id="6.1.1.10" evidence="7"/>
<dbReference type="GO" id="GO:0046872">
    <property type="term" value="F:metal ion binding"/>
    <property type="evidence" value="ECO:0007669"/>
    <property type="project" value="UniProtKB-KW"/>
</dbReference>
<keyword evidence="5 7" id="KW-0648">Protein biosynthesis</keyword>
<comment type="function">
    <text evidence="1 7">Is required not only for elongation of protein synthesis but also for the initiation of all mRNA translation through initiator tRNA(fMet) aminoacylation.</text>
</comment>